<dbReference type="HOGENOM" id="CLU_3233922_0_0_9"/>
<name>G9YKY4_FLAPL</name>
<evidence type="ECO:0000313" key="1">
    <source>
        <dbReference type="EMBL" id="EHM55187.1"/>
    </source>
</evidence>
<gene>
    <name evidence="1" type="ORF">HMPREF0372_00144</name>
</gene>
<protein>
    <submittedName>
        <fullName evidence="1">Uncharacterized protein</fullName>
    </submittedName>
</protein>
<dbReference type="PATRIC" id="fig|411475.3.peg.126"/>
<reference evidence="1 2" key="1">
    <citation type="submission" date="2011-08" db="EMBL/GenBank/DDBJ databases">
        <authorList>
            <person name="Weinstock G."/>
            <person name="Sodergren E."/>
            <person name="Clifton S."/>
            <person name="Fulton L."/>
            <person name="Fulton B."/>
            <person name="Courtney L."/>
            <person name="Fronick C."/>
            <person name="Harrison M."/>
            <person name="Strong C."/>
            <person name="Farmer C."/>
            <person name="Delahaunty K."/>
            <person name="Markovic C."/>
            <person name="Hall O."/>
            <person name="Minx P."/>
            <person name="Tomlinson C."/>
            <person name="Mitreva M."/>
            <person name="Hou S."/>
            <person name="Chen J."/>
            <person name="Wollam A."/>
            <person name="Pepin K.H."/>
            <person name="Johnson M."/>
            <person name="Bhonagiri V."/>
            <person name="Zhang X."/>
            <person name="Suruliraj S."/>
            <person name="Warren W."/>
            <person name="Chinwalla A."/>
            <person name="Mardis E.R."/>
            <person name="Wilson R.K."/>
        </authorList>
    </citation>
    <scope>NUCLEOTIDE SEQUENCE [LARGE SCALE GENOMIC DNA]</scope>
    <source>
        <strain evidence="1 2">ATCC 29863</strain>
    </source>
</reference>
<dbReference type="Proteomes" id="UP000004459">
    <property type="component" value="Unassembled WGS sequence"/>
</dbReference>
<dbReference type="EMBL" id="AGCK01000013">
    <property type="protein sequence ID" value="EHM55187.1"/>
    <property type="molecule type" value="Genomic_DNA"/>
</dbReference>
<comment type="caution">
    <text evidence="1">The sequence shown here is derived from an EMBL/GenBank/DDBJ whole genome shotgun (WGS) entry which is preliminary data.</text>
</comment>
<accession>G9YKY4</accession>
<proteinExistence type="predicted"/>
<dbReference type="AlphaFoldDB" id="G9YKY4"/>
<evidence type="ECO:0000313" key="2">
    <source>
        <dbReference type="Proteomes" id="UP000004459"/>
    </source>
</evidence>
<sequence>MGVGMFFSFHFGVDMRVLRVAHKTASIFCQAYCMENSENCQGR</sequence>
<organism evidence="1 2">
    <name type="scientific">Flavonifractor plautii ATCC 29863</name>
    <dbReference type="NCBI Taxonomy" id="411475"/>
    <lineage>
        <taxon>Bacteria</taxon>
        <taxon>Bacillati</taxon>
        <taxon>Bacillota</taxon>
        <taxon>Clostridia</taxon>
        <taxon>Eubacteriales</taxon>
        <taxon>Oscillospiraceae</taxon>
        <taxon>Flavonifractor</taxon>
    </lineage>
</organism>